<reference evidence="7" key="1">
    <citation type="book" date="2019" name="MICROBIAL BIOTECHNOLOGY" publisher="Unknown Publisher">
        <title>Optimization of recombineering for directed mutagenesis of bacteria Pseudomonas corrugata 3'.</title>
        <authorList>
            <person name="Buinitskaja S.V."/>
            <person name="Pilipenok N."/>
            <person name="Valentovich L.N."/>
        </authorList>
    </citation>
    <scope>NUCLEOTIDE SEQUENCE</scope>
    <source>
        <strain evidence="7">3prime</strain>
    </source>
</reference>
<evidence type="ECO:0000256" key="1">
    <source>
        <dbReference type="ARBA" id="ARBA00004651"/>
    </source>
</evidence>
<feature type="transmembrane region" description="Helical" evidence="6">
    <location>
        <begin position="147"/>
        <end position="169"/>
    </location>
</feature>
<evidence type="ECO:0000256" key="4">
    <source>
        <dbReference type="ARBA" id="ARBA00022989"/>
    </source>
</evidence>
<dbReference type="Proteomes" id="UP000663914">
    <property type="component" value="Chromosome"/>
</dbReference>
<protein>
    <submittedName>
        <fullName evidence="7">Oligosaccharide flippase family protein</fullName>
    </submittedName>
</protein>
<name>A0A8B6UVR7_9PSED</name>
<dbReference type="AlphaFoldDB" id="A0A8B6UVR7"/>
<feature type="transmembrane region" description="Helical" evidence="6">
    <location>
        <begin position="292"/>
        <end position="317"/>
    </location>
</feature>
<feature type="transmembrane region" description="Helical" evidence="6">
    <location>
        <begin position="359"/>
        <end position="381"/>
    </location>
</feature>
<feature type="transmembrane region" description="Helical" evidence="6">
    <location>
        <begin position="42"/>
        <end position="64"/>
    </location>
</feature>
<feature type="transmembrane region" description="Helical" evidence="6">
    <location>
        <begin position="387"/>
        <end position="404"/>
    </location>
</feature>
<evidence type="ECO:0000313" key="8">
    <source>
        <dbReference type="Proteomes" id="UP000663914"/>
    </source>
</evidence>
<dbReference type="PANTHER" id="PTHR30250:SF11">
    <property type="entry name" value="O-ANTIGEN TRANSPORTER-RELATED"/>
    <property type="match status" value="1"/>
</dbReference>
<feature type="transmembrane region" description="Helical" evidence="6">
    <location>
        <begin position="248"/>
        <end position="271"/>
    </location>
</feature>
<dbReference type="RefSeq" id="WP_208555459.1">
    <property type="nucleotide sequence ID" value="NZ_CP072011.1"/>
</dbReference>
<evidence type="ECO:0000256" key="5">
    <source>
        <dbReference type="ARBA" id="ARBA00023136"/>
    </source>
</evidence>
<dbReference type="InterPro" id="IPR002797">
    <property type="entry name" value="Polysacc_synth"/>
</dbReference>
<feature type="transmembrane region" description="Helical" evidence="6">
    <location>
        <begin position="215"/>
        <end position="236"/>
    </location>
</feature>
<evidence type="ECO:0000256" key="2">
    <source>
        <dbReference type="ARBA" id="ARBA00022475"/>
    </source>
</evidence>
<organism evidence="7 8">
    <name type="scientific">Pseudomonas corrugata</name>
    <dbReference type="NCBI Taxonomy" id="47879"/>
    <lineage>
        <taxon>Bacteria</taxon>
        <taxon>Pseudomonadati</taxon>
        <taxon>Pseudomonadota</taxon>
        <taxon>Gammaproteobacteria</taxon>
        <taxon>Pseudomonadales</taxon>
        <taxon>Pseudomonadaceae</taxon>
        <taxon>Pseudomonas</taxon>
    </lineage>
</organism>
<comment type="subcellular location">
    <subcellularLocation>
        <location evidence="1">Cell membrane</location>
        <topology evidence="1">Multi-pass membrane protein</topology>
    </subcellularLocation>
</comment>
<evidence type="ECO:0000256" key="6">
    <source>
        <dbReference type="SAM" id="Phobius"/>
    </source>
</evidence>
<dbReference type="PANTHER" id="PTHR30250">
    <property type="entry name" value="PST FAMILY PREDICTED COLANIC ACID TRANSPORTER"/>
    <property type="match status" value="1"/>
</dbReference>
<dbReference type="Pfam" id="PF01943">
    <property type="entry name" value="Polysacc_synt"/>
    <property type="match status" value="1"/>
</dbReference>
<keyword evidence="3 6" id="KW-0812">Transmembrane</keyword>
<dbReference type="GO" id="GO:0005886">
    <property type="term" value="C:plasma membrane"/>
    <property type="evidence" value="ECO:0007669"/>
    <property type="project" value="UniProtKB-SubCell"/>
</dbReference>
<evidence type="ECO:0000256" key="3">
    <source>
        <dbReference type="ARBA" id="ARBA00022692"/>
    </source>
</evidence>
<sequence length="430" mass="46307">MNIRLLGNAGIFLGANIISAGIPFLLLPFLTRALSPADYGVVAMFGIMVNLFGAVTGFSVHGAIGVRFFELEKPALARLVGSCIGILFVSTIAIFCLVAMFGSLLVEPTSLPYEWLLIAVFISGMQFLVNIKLTLWQVSRAAKRYGIFQVSQGLINAAVSLVFVFSFLMGWEGRALGQVIATGVFGLLALLLLLLNKELSRPKIGEGQVVGALKFGVPLVPHVIGGLVMVVADRFIIANMLDIQSVGIYTLALQIGMVVGLLADAFIKVYGPWLYARLKENSDAARLEVVGVTYLVWLTFIAIAILAIGLCELFFSAVVGKEFIAAKKIVIWFLLGQAFKGMYLSIAGLFFFSSKTGSVSIVTVCTGVFSVVATISFVKLYGLQGAAIAYALSEGMLFLLAWVLSRRICSMPWSEVVTSLSMILNRGLPK</sequence>
<keyword evidence="4 6" id="KW-1133">Transmembrane helix</keyword>
<accession>A0A8B6UVR7</accession>
<gene>
    <name evidence="7" type="ORF">C4C32_08870</name>
</gene>
<evidence type="ECO:0000313" key="7">
    <source>
        <dbReference type="EMBL" id="QTH15994.1"/>
    </source>
</evidence>
<dbReference type="EMBL" id="CP072011">
    <property type="protein sequence ID" value="QTH15994.1"/>
    <property type="molecule type" value="Genomic_DNA"/>
</dbReference>
<feature type="transmembrane region" description="Helical" evidence="6">
    <location>
        <begin position="115"/>
        <end position="135"/>
    </location>
</feature>
<feature type="transmembrane region" description="Helical" evidence="6">
    <location>
        <begin position="175"/>
        <end position="195"/>
    </location>
</feature>
<dbReference type="InterPro" id="IPR050833">
    <property type="entry name" value="Poly_Biosynth_Transport"/>
</dbReference>
<proteinExistence type="predicted"/>
<feature type="transmembrane region" description="Helical" evidence="6">
    <location>
        <begin position="76"/>
        <end position="103"/>
    </location>
</feature>
<feature type="transmembrane region" description="Helical" evidence="6">
    <location>
        <begin position="329"/>
        <end position="352"/>
    </location>
</feature>
<keyword evidence="5 6" id="KW-0472">Membrane</keyword>
<keyword evidence="2" id="KW-1003">Cell membrane</keyword>
<feature type="transmembrane region" description="Helical" evidence="6">
    <location>
        <begin position="12"/>
        <end position="30"/>
    </location>
</feature>
<reference evidence="7" key="2">
    <citation type="submission" date="2021-03" db="EMBL/GenBank/DDBJ databases">
        <authorList>
            <person name="Valentovich L.N."/>
            <person name="Akhremchuk A.E."/>
            <person name="Miamin V.E."/>
        </authorList>
    </citation>
    <scope>NUCLEOTIDE SEQUENCE</scope>
    <source>
        <strain evidence="7">3prime</strain>
    </source>
</reference>